<comment type="caution">
    <text evidence="3">The sequence shown here is derived from an EMBL/GenBank/DDBJ whole genome shotgun (WGS) entry which is preliminary data.</text>
</comment>
<name>A0ABP5EJY7_9MICO</name>
<proteinExistence type="predicted"/>
<accession>A0ABP5EJY7</accession>
<keyword evidence="1" id="KW-0175">Coiled coil</keyword>
<feature type="coiled-coil region" evidence="1">
    <location>
        <begin position="387"/>
        <end position="414"/>
    </location>
</feature>
<organism evidence="3 4">
    <name type="scientific">Brevibacterium samyangense</name>
    <dbReference type="NCBI Taxonomy" id="366888"/>
    <lineage>
        <taxon>Bacteria</taxon>
        <taxon>Bacillati</taxon>
        <taxon>Actinomycetota</taxon>
        <taxon>Actinomycetes</taxon>
        <taxon>Micrococcales</taxon>
        <taxon>Brevibacteriaceae</taxon>
        <taxon>Brevibacterium</taxon>
    </lineage>
</organism>
<sequence>MGLAAIGLAEMEDLIAGLKTAKEDIRGDVQWLSGKTSEYLLSSEFTDSADRTAEWIDEVLPGLRRRLALAQQIERSTPGIQTEITIDEADLPTASPHEARESADEVADKIAEYLESDDHSEIPPEILRELENHTGDPYFDEHLAKTISPEDLGRFIELMGDEYHDRTHETARDIGTDVEYEVQPSDDDKKFAEAYGAIAEHLGISIGNSSFSWSNEQRIAWTQQFGPGAVAERSPGKYEERAFSSELGWLMTFGIWSPQTVEETVYDTYASEQFVGKGSESWPGFTLPNGEEFHDPMAGALVQVSKNPELAQKLFDPDAIRHDGMYMFRTVEEVEDGYGYVKEESRTATTRNLLEYLLVRDWNDEGAALQASLGAAIGPDAPDFDTAQRISGRLDTIAEEMEKAAEEAEKENSGPMAWVHTALDVLGLVPVVGELFDGLNGLIYTAEGDFVNAGLSYAGMIPFVGWGSTAAKGIKGAEALTSMRAAREVAENAADVSRAAGKSADDLAIDTSKHYGHMPPQYDAPIGPRPGTNSPGSSISIDKPWKSAADVEFDASDGDDVLEWASKNVTANPKDYPYGSAEHFAASALAASRKSGAGKFDYDSFASGYDKKFIDNKKGGEFEQQWRDANEDTFRLNDPSSNWTKPVEGTKDGGVPVAPGKGQDNPTGYDAKDKRYFDAVNVEDKIAYELKSGNRPEDLLKTKKNKDGVSQWDKDQALAADGWDITYVFANDPGPNVKKKLLDAGIGYQVTNTTFS</sequence>
<evidence type="ECO:0000313" key="4">
    <source>
        <dbReference type="Proteomes" id="UP001500755"/>
    </source>
</evidence>
<dbReference type="Proteomes" id="UP001500755">
    <property type="component" value="Unassembled WGS sequence"/>
</dbReference>
<keyword evidence="4" id="KW-1185">Reference proteome</keyword>
<evidence type="ECO:0000256" key="1">
    <source>
        <dbReference type="SAM" id="Coils"/>
    </source>
</evidence>
<evidence type="ECO:0000256" key="2">
    <source>
        <dbReference type="SAM" id="MobiDB-lite"/>
    </source>
</evidence>
<feature type="region of interest" description="Disordered" evidence="2">
    <location>
        <begin position="633"/>
        <end position="670"/>
    </location>
</feature>
<evidence type="ECO:0000313" key="3">
    <source>
        <dbReference type="EMBL" id="GAA1998932.1"/>
    </source>
</evidence>
<dbReference type="RefSeq" id="WP_344306307.1">
    <property type="nucleotide sequence ID" value="NZ_BAAANO010000004.1"/>
</dbReference>
<dbReference type="EMBL" id="BAAANO010000004">
    <property type="protein sequence ID" value="GAA1998932.1"/>
    <property type="molecule type" value="Genomic_DNA"/>
</dbReference>
<dbReference type="CDD" id="cd20745">
    <property type="entry name" value="FIX_RhsA_AHH_HNH-like"/>
    <property type="match status" value="1"/>
</dbReference>
<protein>
    <submittedName>
        <fullName evidence="3">Uncharacterized protein</fullName>
    </submittedName>
</protein>
<reference evidence="4" key="1">
    <citation type="journal article" date="2019" name="Int. J. Syst. Evol. Microbiol.">
        <title>The Global Catalogue of Microorganisms (GCM) 10K type strain sequencing project: providing services to taxonomists for standard genome sequencing and annotation.</title>
        <authorList>
            <consortium name="The Broad Institute Genomics Platform"/>
            <consortium name="The Broad Institute Genome Sequencing Center for Infectious Disease"/>
            <person name="Wu L."/>
            <person name="Ma J."/>
        </authorList>
    </citation>
    <scope>NUCLEOTIDE SEQUENCE [LARGE SCALE GENOMIC DNA]</scope>
    <source>
        <strain evidence="4">JCM 14546</strain>
    </source>
</reference>
<gene>
    <name evidence="3" type="ORF">GCM10009755_02880</name>
</gene>